<sequence length="98" mass="10612">MKRLILPLAALMAATPAGAVQTYDIGNMSCSQVQAIVQRDGVAQLRYNSKSNPSVPIYNRYVAGSTHCGSRSIANLATVPTRDNPSCRVKICKRFGDR</sequence>
<name>A0ABT4VI29_9HYPH</name>
<keyword evidence="3" id="KW-1185">Reference proteome</keyword>
<gene>
    <name evidence="2" type="ORF">OOZ53_03350</name>
</gene>
<evidence type="ECO:0000256" key="1">
    <source>
        <dbReference type="SAM" id="SignalP"/>
    </source>
</evidence>
<dbReference type="EMBL" id="JAPJZH010000002">
    <property type="protein sequence ID" value="MDA4844366.1"/>
    <property type="molecule type" value="Genomic_DNA"/>
</dbReference>
<feature type="chain" id="PRO_5047216130" description="KTSC domain-containing protein" evidence="1">
    <location>
        <begin position="20"/>
        <end position="98"/>
    </location>
</feature>
<keyword evidence="1" id="KW-0732">Signal</keyword>
<dbReference type="Proteomes" id="UP001148313">
    <property type="component" value="Unassembled WGS sequence"/>
</dbReference>
<feature type="signal peptide" evidence="1">
    <location>
        <begin position="1"/>
        <end position="19"/>
    </location>
</feature>
<organism evidence="2 3">
    <name type="scientific">Hoeflea poritis</name>
    <dbReference type="NCBI Taxonomy" id="2993659"/>
    <lineage>
        <taxon>Bacteria</taxon>
        <taxon>Pseudomonadati</taxon>
        <taxon>Pseudomonadota</taxon>
        <taxon>Alphaproteobacteria</taxon>
        <taxon>Hyphomicrobiales</taxon>
        <taxon>Rhizobiaceae</taxon>
        <taxon>Hoeflea</taxon>
    </lineage>
</organism>
<evidence type="ECO:0008006" key="4">
    <source>
        <dbReference type="Google" id="ProtNLM"/>
    </source>
</evidence>
<reference evidence="2" key="1">
    <citation type="submission" date="2022-11" db="EMBL/GenBank/DDBJ databases">
        <title>Hoeflea poritis sp. nov., isolated from scleractinian coral Porites lutea.</title>
        <authorList>
            <person name="Zhang G."/>
            <person name="Wei Q."/>
            <person name="Cai L."/>
        </authorList>
    </citation>
    <scope>NUCLEOTIDE SEQUENCE</scope>
    <source>
        <strain evidence="2">E7-10</strain>
    </source>
</reference>
<accession>A0ABT4VI29</accession>
<protein>
    <recommendedName>
        <fullName evidence="4">KTSC domain-containing protein</fullName>
    </recommendedName>
</protein>
<evidence type="ECO:0000313" key="2">
    <source>
        <dbReference type="EMBL" id="MDA4844366.1"/>
    </source>
</evidence>
<proteinExistence type="predicted"/>
<dbReference type="RefSeq" id="WP_271087897.1">
    <property type="nucleotide sequence ID" value="NZ_JAPJZH010000002.1"/>
</dbReference>
<comment type="caution">
    <text evidence="2">The sequence shown here is derived from an EMBL/GenBank/DDBJ whole genome shotgun (WGS) entry which is preliminary data.</text>
</comment>
<evidence type="ECO:0000313" key="3">
    <source>
        <dbReference type="Proteomes" id="UP001148313"/>
    </source>
</evidence>